<feature type="coiled-coil region" evidence="1">
    <location>
        <begin position="34"/>
        <end position="92"/>
    </location>
</feature>
<reference evidence="4 5" key="3">
    <citation type="journal article" date="2019" name="Int. J. Syst. Evol. Microbiol.">
        <title>Anaerobacillus isosaccharinicus sp. nov., an alkaliphilic bacterium which degrades isosaccharinic acid.</title>
        <authorList>
            <person name="Bassil N.M."/>
            <person name="Lloyd J.R."/>
        </authorList>
    </citation>
    <scope>NUCLEOTIDE SEQUENCE [LARGE SCALE GENOMIC DNA]</scope>
    <source>
        <strain evidence="4 5">NB2006</strain>
    </source>
</reference>
<dbReference type="AlphaFoldDB" id="A0A1S2LVF9"/>
<dbReference type="KEGG" id="aia:AWH56_005955"/>
<keyword evidence="2" id="KW-0812">Transmembrane</keyword>
<keyword evidence="2" id="KW-0472">Membrane</keyword>
<keyword evidence="1" id="KW-0175">Coiled coil</keyword>
<keyword evidence="5" id="KW-1185">Reference proteome</keyword>
<evidence type="ECO:0000256" key="2">
    <source>
        <dbReference type="SAM" id="Phobius"/>
    </source>
</evidence>
<evidence type="ECO:0000256" key="1">
    <source>
        <dbReference type="SAM" id="Coils"/>
    </source>
</evidence>
<keyword evidence="2" id="KW-1133">Transmembrane helix</keyword>
<protein>
    <submittedName>
        <fullName evidence="3">Uncharacterized protein</fullName>
    </submittedName>
</protein>
<evidence type="ECO:0000313" key="3">
    <source>
        <dbReference type="EMBL" id="OIJ15355.1"/>
    </source>
</evidence>
<dbReference type="RefSeq" id="WP_071317254.1">
    <property type="nucleotide sequence ID" value="NZ_CP063356.2"/>
</dbReference>
<evidence type="ECO:0000313" key="5">
    <source>
        <dbReference type="Proteomes" id="UP000180175"/>
    </source>
</evidence>
<accession>A0A1S2LVF9</accession>
<sequence length="174" mass="20431">MGLFDRFTGKEIEESIEAYSTKYGDILIGIHKKLQSHEKQLVNMVEKLDRLKENQEANKRMMESLQDADNEIKKYGEKISILKEELEELKTVQKATATFIAETTESLKKKMDNDRTLVYEDNKLLHNKITEIFELHKLDVVRFEKEIKKQQKLTWATITGFSFVLITALIMRFV</sequence>
<reference evidence="3 5" key="1">
    <citation type="submission" date="2016-10" db="EMBL/GenBank/DDBJ databases">
        <title>Draft genome sequences of four alkaliphilic bacteria belonging to the Anaerobacillus genus.</title>
        <authorList>
            <person name="Bassil N.M."/>
            <person name="Lloyd J.R."/>
        </authorList>
    </citation>
    <scope>NUCLEOTIDE SEQUENCE [LARGE SCALE GENOMIC DNA]</scope>
    <source>
        <strain evidence="3 5">NB2006</strain>
    </source>
</reference>
<gene>
    <name evidence="4" type="ORF">AWH56_005955</name>
    <name evidence="3" type="ORF">AWH56_11630</name>
</gene>
<feature type="transmembrane region" description="Helical" evidence="2">
    <location>
        <begin position="153"/>
        <end position="173"/>
    </location>
</feature>
<name>A0A1S2LVF9_9BACI</name>
<reference evidence="4" key="4">
    <citation type="submission" date="2020-10" db="EMBL/GenBank/DDBJ databases">
        <authorList>
            <person name="Bassil N.M."/>
            <person name="Lloyd J.R."/>
        </authorList>
    </citation>
    <scope>NUCLEOTIDE SEQUENCE</scope>
    <source>
        <strain evidence="4">NB2006</strain>
    </source>
</reference>
<dbReference type="EMBL" id="LQXD01000107">
    <property type="protein sequence ID" value="OIJ15355.1"/>
    <property type="molecule type" value="Genomic_DNA"/>
</dbReference>
<dbReference type="Proteomes" id="UP000180175">
    <property type="component" value="Chromosome"/>
</dbReference>
<proteinExistence type="predicted"/>
<reference evidence="4 5" key="2">
    <citation type="journal article" date="2017" name="Genome Announc.">
        <title>Draft Genome Sequences of Four Alkaliphilic Bacteria Belonging to the Anaerobacillus Genus.</title>
        <authorList>
            <person name="Bassil N.M."/>
            <person name="Lloyd J.R."/>
        </authorList>
    </citation>
    <scope>NUCLEOTIDE SEQUENCE [LARGE SCALE GENOMIC DNA]</scope>
    <source>
        <strain evidence="4 5">NB2006</strain>
    </source>
</reference>
<organism evidence="3 5">
    <name type="scientific">Anaerobacillus isosaccharinicus</name>
    <dbReference type="NCBI Taxonomy" id="1532552"/>
    <lineage>
        <taxon>Bacteria</taxon>
        <taxon>Bacillati</taxon>
        <taxon>Bacillota</taxon>
        <taxon>Bacilli</taxon>
        <taxon>Bacillales</taxon>
        <taxon>Bacillaceae</taxon>
        <taxon>Anaerobacillus</taxon>
    </lineage>
</organism>
<dbReference type="EMBL" id="CP063356">
    <property type="protein sequence ID" value="QOY37180.1"/>
    <property type="molecule type" value="Genomic_DNA"/>
</dbReference>
<evidence type="ECO:0000313" key="4">
    <source>
        <dbReference type="EMBL" id="QOY37180.1"/>
    </source>
</evidence>